<dbReference type="Pfam" id="PF03583">
    <property type="entry name" value="LIP"/>
    <property type="match status" value="1"/>
</dbReference>
<dbReference type="PANTHER" id="PTHR34853">
    <property type="match status" value="1"/>
</dbReference>
<dbReference type="SUPFAM" id="SSF53474">
    <property type="entry name" value="alpha/beta-Hydrolases"/>
    <property type="match status" value="1"/>
</dbReference>
<comment type="caution">
    <text evidence="3">The sequence shown here is derived from an EMBL/GenBank/DDBJ whole genome shotgun (WGS) entry which is preliminary data.</text>
</comment>
<keyword evidence="1" id="KW-0378">Hydrolase</keyword>
<comment type="similarity">
    <text evidence="2">Belongs to the AB hydrolase superfamily. Lipase family.</text>
</comment>
<evidence type="ECO:0000313" key="3">
    <source>
        <dbReference type="EMBL" id="KAF9891220.1"/>
    </source>
</evidence>
<evidence type="ECO:0008006" key="5">
    <source>
        <dbReference type="Google" id="ProtNLM"/>
    </source>
</evidence>
<dbReference type="InterPro" id="IPR005152">
    <property type="entry name" value="Lipase_secreted"/>
</dbReference>
<dbReference type="Gene3D" id="1.10.260.130">
    <property type="match status" value="1"/>
</dbReference>
<feature type="signal peptide" evidence="2">
    <location>
        <begin position="1"/>
        <end position="20"/>
    </location>
</feature>
<gene>
    <name evidence="3" type="ORF">FE257_004784</name>
</gene>
<dbReference type="GO" id="GO:0016042">
    <property type="term" value="P:lipid catabolic process"/>
    <property type="evidence" value="ECO:0007669"/>
    <property type="project" value="UniProtKB-UniRule"/>
</dbReference>
<keyword evidence="4" id="KW-1185">Reference proteome</keyword>
<dbReference type="GO" id="GO:0004806">
    <property type="term" value="F:triacylglycerol lipase activity"/>
    <property type="evidence" value="ECO:0007669"/>
    <property type="project" value="UniProtKB-UniRule"/>
</dbReference>
<dbReference type="PANTHER" id="PTHR34853:SF5">
    <property type="entry name" value="LIP-DOMAIN-CONTAINING PROTEIN-RELATED"/>
    <property type="match status" value="1"/>
</dbReference>
<dbReference type="Gene3D" id="3.40.50.1820">
    <property type="entry name" value="alpha/beta hydrolase"/>
    <property type="match status" value="1"/>
</dbReference>
<reference evidence="3" key="2">
    <citation type="submission" date="2020-02" db="EMBL/GenBank/DDBJ databases">
        <authorList>
            <person name="Gilchrist C.L.M."/>
            <person name="Chooi Y.-H."/>
        </authorList>
    </citation>
    <scope>NUCLEOTIDE SEQUENCE</scope>
    <source>
        <strain evidence="3">MST-FP2251</strain>
    </source>
</reference>
<organism evidence="3 4">
    <name type="scientific">Aspergillus nanangensis</name>
    <dbReference type="NCBI Taxonomy" id="2582783"/>
    <lineage>
        <taxon>Eukaryota</taxon>
        <taxon>Fungi</taxon>
        <taxon>Dikarya</taxon>
        <taxon>Ascomycota</taxon>
        <taxon>Pezizomycotina</taxon>
        <taxon>Eurotiomycetes</taxon>
        <taxon>Eurotiomycetidae</taxon>
        <taxon>Eurotiales</taxon>
        <taxon>Aspergillaceae</taxon>
        <taxon>Aspergillus</taxon>
        <taxon>Aspergillus subgen. Circumdati</taxon>
    </lineage>
</organism>
<dbReference type="AlphaFoldDB" id="A0AAD4GW15"/>
<evidence type="ECO:0000256" key="2">
    <source>
        <dbReference type="PIRNR" id="PIRNR029171"/>
    </source>
</evidence>
<dbReference type="InterPro" id="IPR029058">
    <property type="entry name" value="AB_hydrolase_fold"/>
</dbReference>
<evidence type="ECO:0000313" key="4">
    <source>
        <dbReference type="Proteomes" id="UP001194746"/>
    </source>
</evidence>
<sequence length="438" mass="47584">MHFTPHILSLLAIGAIPTLSLEPPILPSEDPFYIPQDPSWASLPPGTILASRNITFSSILPGLPSRSQAYQLLYVTKDVHNNPAHTVTTIVIPPNPNFAQLLSLQLAYDSPDINCSPSYGLQYQATGAAASWNQFQLSLVLPYLLRGPILNIPDYEGSNAAFAVGPQSGYQVLDSIRAALSSGPFTNILPDAKAVMFGYSGGAFATEWAAEMHPERDYADIPIAGAAIGGLTPNITKTYLSVNGSASAGLNAWAILGMMNAFPDLKRYMDNQVLPEFKEAFYGPLTRCSPRTEPVPDLAFMNISSFFRDGEQFLVEFAELLNRVGDAGQYGIPDFPLFMYHGTNDDIAPDITDIDALVTRLCQAGTRVVYHRYLGLDHSGALIAGMVPAWAWISSVFEGFVPRGCYWDNLDPTVPGRDPWDSCGLKYGNLSAEHSSLV</sequence>
<name>A0AAD4GW15_ASPNN</name>
<dbReference type="PIRSF" id="PIRSF029171">
    <property type="entry name" value="Esterase_LipA"/>
    <property type="match status" value="1"/>
</dbReference>
<reference evidence="3" key="1">
    <citation type="journal article" date="2019" name="Beilstein J. Org. Chem.">
        <title>Nanangenines: drimane sesquiterpenoids as the dominant metabolite cohort of a novel Australian fungus, Aspergillus nanangensis.</title>
        <authorList>
            <person name="Lacey H.J."/>
            <person name="Gilchrist C.L.M."/>
            <person name="Crombie A."/>
            <person name="Kalaitzis J.A."/>
            <person name="Vuong D."/>
            <person name="Rutledge P.J."/>
            <person name="Turner P."/>
            <person name="Pitt J.I."/>
            <person name="Lacey E."/>
            <person name="Chooi Y.H."/>
            <person name="Piggott A.M."/>
        </authorList>
    </citation>
    <scope>NUCLEOTIDE SEQUENCE</scope>
    <source>
        <strain evidence="3">MST-FP2251</strain>
    </source>
</reference>
<evidence type="ECO:0000256" key="1">
    <source>
        <dbReference type="ARBA" id="ARBA00022801"/>
    </source>
</evidence>
<proteinExistence type="inferred from homology"/>
<dbReference type="EMBL" id="VCAU01000020">
    <property type="protein sequence ID" value="KAF9891220.1"/>
    <property type="molecule type" value="Genomic_DNA"/>
</dbReference>
<feature type="chain" id="PRO_5041785495" description="Secretory lipase-domain-containing protein" evidence="2">
    <location>
        <begin position="21"/>
        <end position="438"/>
    </location>
</feature>
<accession>A0AAD4GW15</accession>
<protein>
    <recommendedName>
        <fullName evidence="5">Secretory lipase-domain-containing protein</fullName>
    </recommendedName>
</protein>
<dbReference type="Proteomes" id="UP001194746">
    <property type="component" value="Unassembled WGS sequence"/>
</dbReference>
<keyword evidence="2" id="KW-0732">Signal</keyword>